<dbReference type="KEGG" id="gsb:GSUB_15315"/>
<dbReference type="Gene3D" id="3.40.50.2000">
    <property type="entry name" value="Glycogen Phosphorylase B"/>
    <property type="match status" value="2"/>
</dbReference>
<evidence type="ECO:0000256" key="1">
    <source>
        <dbReference type="ARBA" id="ARBA00022676"/>
    </source>
</evidence>
<name>A0A0B5FJU6_9BACT</name>
<dbReference type="PANTHER" id="PTHR12526">
    <property type="entry name" value="GLYCOSYLTRANSFERASE"/>
    <property type="match status" value="1"/>
</dbReference>
<dbReference type="STRING" id="483547.GSUB_15315"/>
<dbReference type="Pfam" id="PF13439">
    <property type="entry name" value="Glyco_transf_4"/>
    <property type="match status" value="1"/>
</dbReference>
<evidence type="ECO:0000313" key="4">
    <source>
        <dbReference type="EMBL" id="AJF07643.1"/>
    </source>
</evidence>
<dbReference type="HOGENOM" id="CLU_009583_36_3_7"/>
<dbReference type="AlphaFoldDB" id="A0A0B5FJU6"/>
<dbReference type="Proteomes" id="UP000035036">
    <property type="component" value="Chromosome"/>
</dbReference>
<evidence type="ECO:0000256" key="2">
    <source>
        <dbReference type="ARBA" id="ARBA00022679"/>
    </source>
</evidence>
<dbReference type="RefSeq" id="WP_040201585.1">
    <property type="nucleotide sequence ID" value="NZ_CP010311.1"/>
</dbReference>
<dbReference type="EMBL" id="CP010311">
    <property type="protein sequence ID" value="AJF07643.1"/>
    <property type="molecule type" value="Genomic_DNA"/>
</dbReference>
<evidence type="ECO:0000313" key="5">
    <source>
        <dbReference type="Proteomes" id="UP000035036"/>
    </source>
</evidence>
<gene>
    <name evidence="4" type="ORF">GSUB_15315</name>
</gene>
<dbReference type="InterPro" id="IPR028098">
    <property type="entry name" value="Glyco_trans_4-like_N"/>
</dbReference>
<dbReference type="Pfam" id="PF13692">
    <property type="entry name" value="Glyco_trans_1_4"/>
    <property type="match status" value="1"/>
</dbReference>
<keyword evidence="2" id="KW-0808">Transferase</keyword>
<dbReference type="GO" id="GO:0016757">
    <property type="term" value="F:glycosyltransferase activity"/>
    <property type="evidence" value="ECO:0007669"/>
    <property type="project" value="UniProtKB-KW"/>
</dbReference>
<dbReference type="SUPFAM" id="SSF53756">
    <property type="entry name" value="UDP-Glycosyltransferase/glycogen phosphorylase"/>
    <property type="match status" value="1"/>
</dbReference>
<keyword evidence="5" id="KW-1185">Reference proteome</keyword>
<reference evidence="4 5" key="1">
    <citation type="journal article" date="2015" name="Genome Announc.">
        <title>Genomes of Geoalkalibacter ferrihydriticus Z-0531T and Geoalkalibacter subterraneus Red1T, Two Haloalkaliphilic Metal-Reducing Deltaproteobacteria.</title>
        <authorList>
            <person name="Badalamenti J.P."/>
            <person name="Krajmalnik-Brown R."/>
            <person name="Torres C.I."/>
            <person name="Bond D.R."/>
        </authorList>
    </citation>
    <scope>NUCLEOTIDE SEQUENCE [LARGE SCALE GENOMIC DNA]</scope>
    <source>
        <strain evidence="4 5">Red1</strain>
    </source>
</reference>
<sequence length="377" mass="43314">MKKIANVVLNDFTNDSRVLKISKSLLHFGYDPTVVAMHNIGLSEHDSIQGVKTHRLKLISRPWPKWRPIQILKYVEFVFRAVWRYRNVDIVHCNDLNALPIGVLIKILNKNVKIVYDCHEYETEMDGLSGFEKFVKKVMERLFIPFTAKITTVSNSIANEYVKLYKIFKPGLVLNCPAYYEQPKNNIFRDTLGIRSDQVIFLYQGGLKGGRGIELLLESFSGFESDKNVLVCMGYGPLENLIQKKTEQHNTIFFYPAVSPDVLLNYTSSADYGILFYEDTCLNHRYCSPNKIFEYLMAGLPVLTSNLFEMKRLVETEGVGIVAQENTVEGFRKAVEASLKQNYTAIQQNVFAARKKYCWEEQEKVLKGIYSALHKSI</sequence>
<dbReference type="OrthoDB" id="5449954at2"/>
<accession>A0A0B5FJU6</accession>
<dbReference type="PANTHER" id="PTHR12526:SF629">
    <property type="entry name" value="TEICHURONIC ACID BIOSYNTHESIS GLYCOSYLTRANSFERASE TUAH-RELATED"/>
    <property type="match status" value="1"/>
</dbReference>
<proteinExistence type="predicted"/>
<feature type="domain" description="Glycosyltransferase subfamily 4-like N-terminal" evidence="3">
    <location>
        <begin position="18"/>
        <end position="167"/>
    </location>
</feature>
<keyword evidence="1" id="KW-0328">Glycosyltransferase</keyword>
<evidence type="ECO:0000259" key="3">
    <source>
        <dbReference type="Pfam" id="PF13439"/>
    </source>
</evidence>
<organism evidence="4 5">
    <name type="scientific">Geoalkalibacter subterraneus</name>
    <dbReference type="NCBI Taxonomy" id="483547"/>
    <lineage>
        <taxon>Bacteria</taxon>
        <taxon>Pseudomonadati</taxon>
        <taxon>Thermodesulfobacteriota</taxon>
        <taxon>Desulfuromonadia</taxon>
        <taxon>Desulfuromonadales</taxon>
        <taxon>Geoalkalibacteraceae</taxon>
        <taxon>Geoalkalibacter</taxon>
    </lineage>
</organism>
<protein>
    <recommendedName>
        <fullName evidence="3">Glycosyltransferase subfamily 4-like N-terminal domain-containing protein</fullName>
    </recommendedName>
</protein>